<feature type="transmembrane region" description="Helical" evidence="2">
    <location>
        <begin position="31"/>
        <end position="52"/>
    </location>
</feature>
<dbReference type="GO" id="GO:0016020">
    <property type="term" value="C:membrane"/>
    <property type="evidence" value="ECO:0007669"/>
    <property type="project" value="InterPro"/>
</dbReference>
<feature type="transmembrane region" description="Helical" evidence="2">
    <location>
        <begin position="260"/>
        <end position="279"/>
    </location>
</feature>
<keyword evidence="2" id="KW-1133">Transmembrane helix</keyword>
<accession>A0A4R7BJQ6</accession>
<organism evidence="4 5">
    <name type="scientific">Enterovirga rhinocerotis</name>
    <dbReference type="NCBI Taxonomy" id="1339210"/>
    <lineage>
        <taxon>Bacteria</taxon>
        <taxon>Pseudomonadati</taxon>
        <taxon>Pseudomonadota</taxon>
        <taxon>Alphaproteobacteria</taxon>
        <taxon>Hyphomicrobiales</taxon>
        <taxon>Methylobacteriaceae</taxon>
        <taxon>Enterovirga</taxon>
    </lineage>
</organism>
<protein>
    <submittedName>
        <fullName evidence="4">Drug/metabolite transporter (DMT)-like permease</fullName>
    </submittedName>
</protein>
<keyword evidence="2" id="KW-0472">Membrane</keyword>
<dbReference type="OrthoDB" id="9815809at2"/>
<feature type="region of interest" description="Disordered" evidence="1">
    <location>
        <begin position="1"/>
        <end position="23"/>
    </location>
</feature>
<sequence>MTRQGRDPDQPEAVPARDGQASDRGGGRLSAIALMCAAVFCFACLDACGKWATRHVDPVVTTWFRYAVSVVFLSVFLNGWTRPRIMHTNRLTLQVVRSLLLFGSTILNFFALQYLQLTQAISIQFAMPLLVALLAGPLLGEWVGPRRLVAIVIGFLGVLVITRPGSGSLHPAAFLTVVNTVFYALYALITRMLAAHDPPVTTMTYSGLAGVVLLTPILPFFWAQPPGPAVWAALLATGVLGAVGHGLLTVAHSRAPASVLSPFIYTQIVWMTALGYFVFGDLPDRYTAIGAAIVIGSGLYLLSRERTVRAKQPA</sequence>
<keyword evidence="2" id="KW-0812">Transmembrane</keyword>
<feature type="transmembrane region" description="Helical" evidence="2">
    <location>
        <begin position="285"/>
        <end position="302"/>
    </location>
</feature>
<feature type="domain" description="EamA" evidence="3">
    <location>
        <begin position="172"/>
        <end position="297"/>
    </location>
</feature>
<reference evidence="4 5" key="1">
    <citation type="submission" date="2019-03" db="EMBL/GenBank/DDBJ databases">
        <title>Genomic Encyclopedia of Type Strains, Phase IV (KMG-IV): sequencing the most valuable type-strain genomes for metagenomic binning, comparative biology and taxonomic classification.</title>
        <authorList>
            <person name="Goeker M."/>
        </authorList>
    </citation>
    <scope>NUCLEOTIDE SEQUENCE [LARGE SCALE GENOMIC DNA]</scope>
    <source>
        <strain evidence="4 5">DSM 25903</strain>
    </source>
</reference>
<feature type="transmembrane region" description="Helical" evidence="2">
    <location>
        <begin position="64"/>
        <end position="81"/>
    </location>
</feature>
<gene>
    <name evidence="4" type="ORF">EV668_4542</name>
</gene>
<dbReference type="InterPro" id="IPR037185">
    <property type="entry name" value="EmrE-like"/>
</dbReference>
<dbReference type="Proteomes" id="UP000295122">
    <property type="component" value="Unassembled WGS sequence"/>
</dbReference>
<feature type="domain" description="EamA" evidence="3">
    <location>
        <begin position="30"/>
        <end position="162"/>
    </location>
</feature>
<feature type="transmembrane region" description="Helical" evidence="2">
    <location>
        <begin position="205"/>
        <end position="223"/>
    </location>
</feature>
<feature type="transmembrane region" description="Helical" evidence="2">
    <location>
        <begin position="93"/>
        <end position="115"/>
    </location>
</feature>
<dbReference type="EMBL" id="SNZR01000017">
    <property type="protein sequence ID" value="TDR85421.1"/>
    <property type="molecule type" value="Genomic_DNA"/>
</dbReference>
<evidence type="ECO:0000256" key="2">
    <source>
        <dbReference type="SAM" id="Phobius"/>
    </source>
</evidence>
<dbReference type="SUPFAM" id="SSF103481">
    <property type="entry name" value="Multidrug resistance efflux transporter EmrE"/>
    <property type="match status" value="2"/>
</dbReference>
<dbReference type="Pfam" id="PF00892">
    <property type="entry name" value="EamA"/>
    <property type="match status" value="2"/>
</dbReference>
<comment type="caution">
    <text evidence="4">The sequence shown here is derived from an EMBL/GenBank/DDBJ whole genome shotgun (WGS) entry which is preliminary data.</text>
</comment>
<dbReference type="PANTHER" id="PTHR22911:SF103">
    <property type="entry name" value="BLR2811 PROTEIN"/>
    <property type="match status" value="1"/>
</dbReference>
<feature type="transmembrane region" description="Helical" evidence="2">
    <location>
        <begin position="147"/>
        <end position="166"/>
    </location>
</feature>
<feature type="transmembrane region" description="Helical" evidence="2">
    <location>
        <begin position="172"/>
        <end position="193"/>
    </location>
</feature>
<feature type="transmembrane region" description="Helical" evidence="2">
    <location>
        <begin position="121"/>
        <end position="140"/>
    </location>
</feature>
<name>A0A4R7BJQ6_9HYPH</name>
<dbReference type="AlphaFoldDB" id="A0A4R7BJQ6"/>
<evidence type="ECO:0000313" key="5">
    <source>
        <dbReference type="Proteomes" id="UP000295122"/>
    </source>
</evidence>
<keyword evidence="5" id="KW-1185">Reference proteome</keyword>
<proteinExistence type="predicted"/>
<evidence type="ECO:0000259" key="3">
    <source>
        <dbReference type="Pfam" id="PF00892"/>
    </source>
</evidence>
<evidence type="ECO:0000313" key="4">
    <source>
        <dbReference type="EMBL" id="TDR85421.1"/>
    </source>
</evidence>
<dbReference type="PANTHER" id="PTHR22911">
    <property type="entry name" value="ACYL-MALONYL CONDENSING ENZYME-RELATED"/>
    <property type="match status" value="1"/>
</dbReference>
<evidence type="ECO:0000256" key="1">
    <source>
        <dbReference type="SAM" id="MobiDB-lite"/>
    </source>
</evidence>
<feature type="transmembrane region" description="Helical" evidence="2">
    <location>
        <begin position="229"/>
        <end position="248"/>
    </location>
</feature>
<dbReference type="InterPro" id="IPR000620">
    <property type="entry name" value="EamA_dom"/>
</dbReference>